<evidence type="ECO:0000313" key="20">
    <source>
        <dbReference type="Proteomes" id="UP000663829"/>
    </source>
</evidence>
<dbReference type="GO" id="GO:0005840">
    <property type="term" value="C:ribosome"/>
    <property type="evidence" value="ECO:0007669"/>
    <property type="project" value="UniProtKB-KW"/>
</dbReference>
<evidence type="ECO:0000256" key="8">
    <source>
        <dbReference type="ARBA" id="ARBA00023163"/>
    </source>
</evidence>
<dbReference type="InterPro" id="IPR001921">
    <property type="entry name" value="Ribosomal_eL8_euk"/>
</dbReference>
<evidence type="ECO:0000256" key="5">
    <source>
        <dbReference type="ARBA" id="ARBA00022980"/>
    </source>
</evidence>
<dbReference type="Gene3D" id="1.10.10.10">
    <property type="entry name" value="Winged helix-like DNA-binding domain superfamily/Winged helix DNA-binding domain"/>
    <property type="match status" value="1"/>
</dbReference>
<keyword evidence="8" id="KW-0804">Transcription</keyword>
<feature type="region of interest" description="Disordered" evidence="14">
    <location>
        <begin position="410"/>
        <end position="429"/>
    </location>
</feature>
<dbReference type="PANTHER" id="PTHR10445:SF0">
    <property type="entry name" value="GENERAL TRANSCRIPTION FACTOR IIF SUBUNIT 2"/>
    <property type="match status" value="1"/>
</dbReference>
<dbReference type="PRINTS" id="PR00881">
    <property type="entry name" value="L7ARS6FAMILY"/>
</dbReference>
<keyword evidence="6" id="KW-0805">Transcription regulation</keyword>
<evidence type="ECO:0000256" key="12">
    <source>
        <dbReference type="ARBA" id="ARBA00035232"/>
    </source>
</evidence>
<evidence type="ECO:0000256" key="9">
    <source>
        <dbReference type="ARBA" id="ARBA00023242"/>
    </source>
</evidence>
<dbReference type="FunFam" id="3.30.1330.30:FF:000003">
    <property type="entry name" value="60S ribosomal protein L7a"/>
    <property type="match status" value="1"/>
</dbReference>
<feature type="domain" description="TFIIF beta subunit HTH" evidence="16">
    <location>
        <begin position="189"/>
        <end position="253"/>
    </location>
</feature>
<protein>
    <recommendedName>
        <fullName evidence="4">General transcription factor IIF subunit 2</fullName>
    </recommendedName>
    <alternativeName>
        <fullName evidence="13">60S ribosomal protein L7a</fullName>
    </alternativeName>
    <alternativeName>
        <fullName evidence="12">Large ribosomal subunit protein eL8</fullName>
    </alternativeName>
    <alternativeName>
        <fullName evidence="11">Transcription initiation factor IIF subunit beta</fullName>
    </alternativeName>
</protein>
<evidence type="ECO:0000256" key="1">
    <source>
        <dbReference type="ARBA" id="ARBA00004123"/>
    </source>
</evidence>
<dbReference type="GO" id="GO:0003677">
    <property type="term" value="F:DNA binding"/>
    <property type="evidence" value="ECO:0007669"/>
    <property type="project" value="UniProtKB-KW"/>
</dbReference>
<keyword evidence="20" id="KW-1185">Reference proteome</keyword>
<accession>A0A813U8G4</accession>
<keyword evidence="9" id="KW-0539">Nucleus</keyword>
<dbReference type="OrthoDB" id="29563at2759"/>
<reference evidence="18" key="1">
    <citation type="submission" date="2021-02" db="EMBL/GenBank/DDBJ databases">
        <authorList>
            <person name="Nowell W R."/>
        </authorList>
    </citation>
    <scope>NUCLEOTIDE SEQUENCE</scope>
</reference>
<dbReference type="FunFam" id="1.10.10.10:FF:000035">
    <property type="entry name" value="General transcription factor IIF subunit 2"/>
    <property type="match status" value="1"/>
</dbReference>
<name>A0A813U8G4_9BILA</name>
<feature type="region of interest" description="Disordered" evidence="14">
    <location>
        <begin position="257"/>
        <end position="295"/>
    </location>
</feature>
<dbReference type="PROSITE" id="PS01082">
    <property type="entry name" value="RIBOSOMAL_L7AE"/>
    <property type="match status" value="1"/>
</dbReference>
<feature type="domain" description="TFIIF beta subunit N-terminal" evidence="17">
    <location>
        <begin position="14"/>
        <end position="76"/>
    </location>
</feature>
<evidence type="ECO:0000256" key="4">
    <source>
        <dbReference type="ARBA" id="ARBA00020815"/>
    </source>
</evidence>
<dbReference type="Pfam" id="PF01248">
    <property type="entry name" value="Ribosomal_L7Ae"/>
    <property type="match status" value="1"/>
</dbReference>
<dbReference type="Gene3D" id="3.30.1330.30">
    <property type="match status" value="1"/>
</dbReference>
<dbReference type="SUPFAM" id="SSF55315">
    <property type="entry name" value="L30e-like"/>
    <property type="match status" value="1"/>
</dbReference>
<organism evidence="18 20">
    <name type="scientific">Didymodactylos carnosus</name>
    <dbReference type="NCBI Taxonomy" id="1234261"/>
    <lineage>
        <taxon>Eukaryota</taxon>
        <taxon>Metazoa</taxon>
        <taxon>Spiralia</taxon>
        <taxon>Gnathifera</taxon>
        <taxon>Rotifera</taxon>
        <taxon>Eurotatoria</taxon>
        <taxon>Bdelloidea</taxon>
        <taxon>Philodinida</taxon>
        <taxon>Philodinidae</taxon>
        <taxon>Didymodactylos</taxon>
    </lineage>
</organism>
<feature type="compositionally biased region" description="Basic and acidic residues" evidence="14">
    <location>
        <begin position="410"/>
        <end position="422"/>
    </location>
</feature>
<evidence type="ECO:0000313" key="18">
    <source>
        <dbReference type="EMBL" id="CAF0824142.1"/>
    </source>
</evidence>
<keyword evidence="5" id="KW-0689">Ribosomal protein</keyword>
<evidence type="ECO:0000256" key="13">
    <source>
        <dbReference type="ARBA" id="ARBA00035345"/>
    </source>
</evidence>
<dbReference type="AlphaFoldDB" id="A0A813U8G4"/>
<dbReference type="SUPFAM" id="SSF46785">
    <property type="entry name" value="Winged helix' DNA-binding domain"/>
    <property type="match status" value="1"/>
</dbReference>
<dbReference type="GO" id="GO:0042254">
    <property type="term" value="P:ribosome biogenesis"/>
    <property type="evidence" value="ECO:0007669"/>
    <property type="project" value="InterPro"/>
</dbReference>
<dbReference type="InterPro" id="IPR004037">
    <property type="entry name" value="Ribosomal_eL8-like_CS"/>
</dbReference>
<dbReference type="Pfam" id="PF17683">
    <property type="entry name" value="TFIIF_beta_N"/>
    <property type="match status" value="1"/>
</dbReference>
<dbReference type="PRINTS" id="PR00882">
    <property type="entry name" value="RIBOSOMALL7A"/>
</dbReference>
<evidence type="ECO:0000256" key="7">
    <source>
        <dbReference type="ARBA" id="ARBA00023125"/>
    </source>
</evidence>
<gene>
    <name evidence="18" type="ORF">GPM918_LOCUS4704</name>
    <name evidence="19" type="ORF">SRO942_LOCUS4700</name>
</gene>
<dbReference type="InterPro" id="IPR004038">
    <property type="entry name" value="Ribosomal_eL8/eL30/eS12/Gad45"/>
</dbReference>
<evidence type="ECO:0000256" key="6">
    <source>
        <dbReference type="ARBA" id="ARBA00023015"/>
    </source>
</evidence>
<dbReference type="InterPro" id="IPR040450">
    <property type="entry name" value="TFIIF_beta_HTH"/>
</dbReference>
<dbReference type="InterPro" id="IPR029064">
    <property type="entry name" value="Ribosomal_eL30-like_sf"/>
</dbReference>
<feature type="compositionally biased region" description="Low complexity" evidence="14">
    <location>
        <begin position="261"/>
        <end position="295"/>
    </location>
</feature>
<feature type="domain" description="Ribosomal protein eL8/eL30/eS12/Gadd45" evidence="15">
    <location>
        <begin position="423"/>
        <end position="500"/>
    </location>
</feature>
<dbReference type="SUPFAM" id="SSF50916">
    <property type="entry name" value="Rap30/74 interaction domains"/>
    <property type="match status" value="1"/>
</dbReference>
<dbReference type="InterPro" id="IPR040504">
    <property type="entry name" value="TFIIF_beta_N"/>
</dbReference>
<evidence type="ECO:0000256" key="2">
    <source>
        <dbReference type="ARBA" id="ARBA00007337"/>
    </source>
</evidence>
<keyword evidence="7" id="KW-0238">DNA-binding</keyword>
<sequence length="558" mass="63937">MEPINIDLSHSTCGVWLVKMPKYLSQILNDYGESMPGGEVGRLVKKNSTNTNVGPSKAQDVVFRLNDHIFERLKQQNPTIEQLPPREHRFILSNISDGVIRSVYTRTPTQQTSQPEQIAVVGKVIQRAEVRPVEDEQYMSMKRIQIERSQEPARKVQLIKRLGNVYKARSNHDDNIENERIKKLHGKRIRLSEEQVADMLFNEFQQHQYISMQSLEQKTQQPRPFLKELLEKYCVRNSRGPNARTYELKPEYRHYKKTDDTSAGSSSTTSGGAKKTVKTTTVTTKTTTTASSKGSTLKKGKKKIAAAPLKAKLEAKRVVNPLFEKRPKNFGIGQDIQPKRDLTRFVKWPLYIRVQRKRSILLKRLKVPPTINQFTQALDKQTATQLFKLLDKYRPESRIEKRRRLKLRAETQVKSGKPDRPTKRPPVIRSGMNTVTTLVEKKRAQLVIIAHDVEPIELVLHLPALCRKMGIPYCIVKGKARLGKLVHLKTCSSLALTDVNIDDKSGLSKIVEAIKTNFNERYDELRRHWGGGILGTKSQARINKLEKIKQKEAHQRNA</sequence>
<dbReference type="Pfam" id="PF02270">
    <property type="entry name" value="TFIIF_beta"/>
    <property type="match status" value="1"/>
</dbReference>
<evidence type="ECO:0000259" key="16">
    <source>
        <dbReference type="Pfam" id="PF02270"/>
    </source>
</evidence>
<dbReference type="GO" id="GO:0006367">
    <property type="term" value="P:transcription initiation at RNA polymerase II promoter"/>
    <property type="evidence" value="ECO:0007669"/>
    <property type="project" value="InterPro"/>
</dbReference>
<evidence type="ECO:0000256" key="10">
    <source>
        <dbReference type="ARBA" id="ARBA00023274"/>
    </source>
</evidence>
<dbReference type="InterPro" id="IPR036390">
    <property type="entry name" value="WH_DNA-bd_sf"/>
</dbReference>
<dbReference type="Proteomes" id="UP000681722">
    <property type="component" value="Unassembled WGS sequence"/>
</dbReference>
<comment type="similarity">
    <text evidence="3">Belongs to the TFIIF beta subunit family.</text>
</comment>
<dbReference type="EMBL" id="CAJOBC010000644">
    <property type="protein sequence ID" value="CAF3610658.1"/>
    <property type="molecule type" value="Genomic_DNA"/>
</dbReference>
<evidence type="ECO:0000256" key="3">
    <source>
        <dbReference type="ARBA" id="ARBA00009543"/>
    </source>
</evidence>
<dbReference type="GO" id="GO:1990904">
    <property type="term" value="C:ribonucleoprotein complex"/>
    <property type="evidence" value="ECO:0007669"/>
    <property type="project" value="UniProtKB-KW"/>
</dbReference>
<evidence type="ECO:0000259" key="15">
    <source>
        <dbReference type="Pfam" id="PF01248"/>
    </source>
</evidence>
<comment type="subcellular location">
    <subcellularLocation>
        <location evidence="1">Nucleus</location>
    </subcellularLocation>
</comment>
<evidence type="ECO:0000259" key="17">
    <source>
        <dbReference type="Pfam" id="PF17683"/>
    </source>
</evidence>
<evidence type="ECO:0000256" key="14">
    <source>
        <dbReference type="SAM" id="MobiDB-lite"/>
    </source>
</evidence>
<evidence type="ECO:0000313" key="19">
    <source>
        <dbReference type="EMBL" id="CAF3610658.1"/>
    </source>
</evidence>
<dbReference type="GO" id="GO:0006368">
    <property type="term" value="P:transcription elongation by RNA polymerase II"/>
    <property type="evidence" value="ECO:0007669"/>
    <property type="project" value="UniProtKB-ARBA"/>
</dbReference>
<dbReference type="InterPro" id="IPR036388">
    <property type="entry name" value="WH-like_DNA-bd_sf"/>
</dbReference>
<dbReference type="Proteomes" id="UP000663829">
    <property type="component" value="Unassembled WGS sequence"/>
</dbReference>
<dbReference type="InterPro" id="IPR018492">
    <property type="entry name" value="Ribosomal_eL8/Nhp2"/>
</dbReference>
<comment type="similarity">
    <text evidence="2">Belongs to the eukaryotic ribosomal protein eL8 family.</text>
</comment>
<dbReference type="GO" id="GO:0005674">
    <property type="term" value="C:transcription factor TFIIF complex"/>
    <property type="evidence" value="ECO:0007669"/>
    <property type="project" value="InterPro"/>
</dbReference>
<evidence type="ECO:0000256" key="11">
    <source>
        <dbReference type="ARBA" id="ARBA00033388"/>
    </source>
</evidence>
<dbReference type="PANTHER" id="PTHR10445">
    <property type="entry name" value="GENERAL TRANSCRIPTION FACTOR IIF SUBUNIT 2"/>
    <property type="match status" value="1"/>
</dbReference>
<dbReference type="InterPro" id="IPR011039">
    <property type="entry name" value="TFIIF_interaction"/>
</dbReference>
<keyword evidence="10" id="KW-0687">Ribonucleoprotein</keyword>
<comment type="caution">
    <text evidence="18">The sequence shown here is derived from an EMBL/GenBank/DDBJ whole genome shotgun (WGS) entry which is preliminary data.</text>
</comment>
<proteinExistence type="inferred from homology"/>
<dbReference type="EMBL" id="CAJNOQ010000645">
    <property type="protein sequence ID" value="CAF0824142.1"/>
    <property type="molecule type" value="Genomic_DNA"/>
</dbReference>
<dbReference type="InterPro" id="IPR003196">
    <property type="entry name" value="TFIIF_beta"/>
</dbReference>